<dbReference type="RefSeq" id="XP_020131609.1">
    <property type="nucleotide sequence ID" value="XM_020271706.1"/>
</dbReference>
<accession>A0A1J9S6W6</accession>
<feature type="region of interest" description="Disordered" evidence="1">
    <location>
        <begin position="1"/>
        <end position="146"/>
    </location>
</feature>
<feature type="region of interest" description="Disordered" evidence="1">
    <location>
        <begin position="538"/>
        <end position="562"/>
    </location>
</feature>
<dbReference type="Proteomes" id="UP000183809">
    <property type="component" value="Unassembled WGS sequence"/>
</dbReference>
<dbReference type="GeneID" id="31011965"/>
<feature type="transmembrane region" description="Helical" evidence="2">
    <location>
        <begin position="180"/>
        <end position="201"/>
    </location>
</feature>
<evidence type="ECO:0000256" key="1">
    <source>
        <dbReference type="SAM" id="MobiDB-lite"/>
    </source>
</evidence>
<protein>
    <submittedName>
        <fullName evidence="3">Uncharacterized protein</fullName>
    </submittedName>
</protein>
<feature type="transmembrane region" description="Helical" evidence="2">
    <location>
        <begin position="152"/>
        <end position="174"/>
    </location>
</feature>
<organism evidence="3 4">
    <name type="scientific">Diplodia corticola</name>
    <dbReference type="NCBI Taxonomy" id="236234"/>
    <lineage>
        <taxon>Eukaryota</taxon>
        <taxon>Fungi</taxon>
        <taxon>Dikarya</taxon>
        <taxon>Ascomycota</taxon>
        <taxon>Pezizomycotina</taxon>
        <taxon>Dothideomycetes</taxon>
        <taxon>Dothideomycetes incertae sedis</taxon>
        <taxon>Botryosphaeriales</taxon>
        <taxon>Botryosphaeriaceae</taxon>
        <taxon>Diplodia</taxon>
    </lineage>
</organism>
<dbReference type="STRING" id="236234.A0A1J9S6W6"/>
<feature type="compositionally biased region" description="Low complexity" evidence="1">
    <location>
        <begin position="99"/>
        <end position="113"/>
    </location>
</feature>
<feature type="compositionally biased region" description="Low complexity" evidence="1">
    <location>
        <begin position="59"/>
        <end position="71"/>
    </location>
</feature>
<keyword evidence="2" id="KW-0472">Membrane</keyword>
<dbReference type="OrthoDB" id="4179406at2759"/>
<feature type="compositionally biased region" description="Polar residues" evidence="1">
    <location>
        <begin position="29"/>
        <end position="42"/>
    </location>
</feature>
<reference evidence="3 4" key="1">
    <citation type="submission" date="2016-10" db="EMBL/GenBank/DDBJ databases">
        <title>Proteomics and genomics reveal pathogen-plant mechanisms compatible with a hemibiotrophic lifestyle of Diplodia corticola.</title>
        <authorList>
            <person name="Fernandes I."/>
            <person name="De Jonge R."/>
            <person name="Van De Peer Y."/>
            <person name="Devreese B."/>
            <person name="Alves A."/>
            <person name="Esteves A.C."/>
        </authorList>
    </citation>
    <scope>NUCLEOTIDE SEQUENCE [LARGE SCALE GENOMIC DNA]</scope>
    <source>
        <strain evidence="3 4">CBS 112549</strain>
    </source>
</reference>
<comment type="caution">
    <text evidence="3">The sequence shown here is derived from an EMBL/GenBank/DDBJ whole genome shotgun (WGS) entry which is preliminary data.</text>
</comment>
<dbReference type="AlphaFoldDB" id="A0A1J9S6W6"/>
<keyword evidence="4" id="KW-1185">Reference proteome</keyword>
<evidence type="ECO:0000313" key="3">
    <source>
        <dbReference type="EMBL" id="OJD35349.1"/>
    </source>
</evidence>
<evidence type="ECO:0000256" key="2">
    <source>
        <dbReference type="SAM" id="Phobius"/>
    </source>
</evidence>
<keyword evidence="2" id="KW-1133">Transmembrane helix</keyword>
<sequence>MSRGKGRARTRELSESWASLSYSEDADLGQSSGSDSDAPVQQTKTSSARKSPPPRPSAKPRSATPSTPASRIPLKRPVAPTSAELEFVMPSSPDGSFAGSPLRGSRPPSRRLSQSVPDADESADLRQRKRRSRPMQRVSPPEDKNDASTPLALLWINVLGPTASYLLSVLAFTLNVLKPLFSIALAVAFVTAFLSFARYWVTTSVSSALTPVCAVPGVSLLNLPFCNYPQRPDPASAAAVEFDELVKAQQAFEEIISDASRYDGLPADMKRGETAIRDLRSVVRYSKLPSKSELDMEFHNFIQKAGTASWDLTRFNSRIGSAVDRMLSTNRWTLRVIDDIKNTEDGRGSVDRFIWDQLLWVLSPHRSPRERLVAQYLSHTQKVEDEITALINQADALLGILDSLESHLGAIHDISVRDDVSLQGKREELFLDLWTKLGGNRSNVKKLDQQIQLLKNVNLYRRTAVSHVSSTMVKLRAIAVSLEDMRERAAVPDLVGVDGDVPIILHIENIQRGLDRLEAQRLDHQRSVDDRHRRILDAAETGDTSSGAGVPENRMIGAERLR</sequence>
<dbReference type="EMBL" id="MNUE01000017">
    <property type="protein sequence ID" value="OJD35349.1"/>
    <property type="molecule type" value="Genomic_DNA"/>
</dbReference>
<name>A0A1J9S6W6_9PEZI</name>
<proteinExistence type="predicted"/>
<evidence type="ECO:0000313" key="4">
    <source>
        <dbReference type="Proteomes" id="UP000183809"/>
    </source>
</evidence>
<gene>
    <name evidence="3" type="ORF">BKCO1_1700089</name>
</gene>
<keyword evidence="2" id="KW-0812">Transmembrane</keyword>